<dbReference type="InterPro" id="IPR009057">
    <property type="entry name" value="Homeodomain-like_sf"/>
</dbReference>
<proteinExistence type="predicted"/>
<evidence type="ECO:0000313" key="4">
    <source>
        <dbReference type="EMBL" id="MDF1611887.1"/>
    </source>
</evidence>
<feature type="DNA-binding region" description="H-T-H motif" evidence="2">
    <location>
        <begin position="29"/>
        <end position="48"/>
    </location>
</feature>
<dbReference type="PRINTS" id="PR00455">
    <property type="entry name" value="HTHTETR"/>
</dbReference>
<dbReference type="AlphaFoldDB" id="A0AAE3P1A0"/>
<dbReference type="InterPro" id="IPR050624">
    <property type="entry name" value="HTH-type_Tx_Regulator"/>
</dbReference>
<gene>
    <name evidence="4" type="ORF">P0M35_06980</name>
</gene>
<name>A0AAE3P1A0_9BACT</name>
<accession>A0AAE3P1A0</accession>
<dbReference type="InterPro" id="IPR001647">
    <property type="entry name" value="HTH_TetR"/>
</dbReference>
<keyword evidence="5" id="KW-1185">Reference proteome</keyword>
<protein>
    <submittedName>
        <fullName evidence="4">TetR/AcrR family transcriptional regulator</fullName>
    </submittedName>
</protein>
<dbReference type="Proteomes" id="UP001221302">
    <property type="component" value="Unassembled WGS sequence"/>
</dbReference>
<dbReference type="PROSITE" id="PS50977">
    <property type="entry name" value="HTH_TETR_2"/>
    <property type="match status" value="1"/>
</dbReference>
<dbReference type="Pfam" id="PF00440">
    <property type="entry name" value="TetR_N"/>
    <property type="match status" value="1"/>
</dbReference>
<dbReference type="SUPFAM" id="SSF48498">
    <property type="entry name" value="Tetracyclin repressor-like, C-terminal domain"/>
    <property type="match status" value="1"/>
</dbReference>
<evidence type="ECO:0000256" key="1">
    <source>
        <dbReference type="ARBA" id="ARBA00023125"/>
    </source>
</evidence>
<dbReference type="InterPro" id="IPR036271">
    <property type="entry name" value="Tet_transcr_reg_TetR-rel_C_sf"/>
</dbReference>
<keyword evidence="1 2" id="KW-0238">DNA-binding</keyword>
<evidence type="ECO:0000256" key="2">
    <source>
        <dbReference type="PROSITE-ProRule" id="PRU00335"/>
    </source>
</evidence>
<evidence type="ECO:0000313" key="5">
    <source>
        <dbReference type="Proteomes" id="UP001221302"/>
    </source>
</evidence>
<dbReference type="PANTHER" id="PTHR43479:SF11">
    <property type="entry name" value="ACREF_ENVCD OPERON REPRESSOR-RELATED"/>
    <property type="match status" value="1"/>
</dbReference>
<organism evidence="4 5">
    <name type="scientific">Stygiobacter electus</name>
    <dbReference type="NCBI Taxonomy" id="3032292"/>
    <lineage>
        <taxon>Bacteria</taxon>
        <taxon>Pseudomonadati</taxon>
        <taxon>Ignavibacteriota</taxon>
        <taxon>Ignavibacteria</taxon>
        <taxon>Ignavibacteriales</taxon>
        <taxon>Melioribacteraceae</taxon>
        <taxon>Stygiobacter</taxon>
    </lineage>
</organism>
<dbReference type="RefSeq" id="WP_321535654.1">
    <property type="nucleotide sequence ID" value="NZ_JARGDL010000007.1"/>
</dbReference>
<feature type="domain" description="HTH tetR-type" evidence="3">
    <location>
        <begin position="6"/>
        <end position="66"/>
    </location>
</feature>
<sequence>MRIKEGNKEKDILEAAIKVFAEVGYHKAKIAKIAEVAEVAAGSVYLYFKDKEDILLKIFENIWRKLYTELKSIKENDDISPFEKFDSMIDLIFDIYIENPNLALVFVNEQNHIQRSAEEYFTEYYEKFLNLGEEIIKEGIQKNQISSSVDIKILRYFIFGAIKTLLQHWAVDPKNYPLNKIRQNIKFIIKYGIEK</sequence>
<dbReference type="InterPro" id="IPR013570">
    <property type="entry name" value="Tscrpt_reg_YsiA_C"/>
</dbReference>
<dbReference type="EMBL" id="JARGDL010000007">
    <property type="protein sequence ID" value="MDF1611887.1"/>
    <property type="molecule type" value="Genomic_DNA"/>
</dbReference>
<dbReference type="PANTHER" id="PTHR43479">
    <property type="entry name" value="ACREF/ENVCD OPERON REPRESSOR-RELATED"/>
    <property type="match status" value="1"/>
</dbReference>
<evidence type="ECO:0000259" key="3">
    <source>
        <dbReference type="PROSITE" id="PS50977"/>
    </source>
</evidence>
<dbReference type="Pfam" id="PF08359">
    <property type="entry name" value="TetR_C_4"/>
    <property type="match status" value="1"/>
</dbReference>
<comment type="caution">
    <text evidence="4">The sequence shown here is derived from an EMBL/GenBank/DDBJ whole genome shotgun (WGS) entry which is preliminary data.</text>
</comment>
<dbReference type="Gene3D" id="1.10.10.60">
    <property type="entry name" value="Homeodomain-like"/>
    <property type="match status" value="1"/>
</dbReference>
<dbReference type="SUPFAM" id="SSF46689">
    <property type="entry name" value="Homeodomain-like"/>
    <property type="match status" value="1"/>
</dbReference>
<dbReference type="Gene3D" id="1.10.357.10">
    <property type="entry name" value="Tetracycline Repressor, domain 2"/>
    <property type="match status" value="1"/>
</dbReference>
<reference evidence="4" key="1">
    <citation type="submission" date="2023-03" db="EMBL/GenBank/DDBJ databases">
        <title>Stygiobacter electus gen. nov., sp. nov., facultatively anaerobic thermotolerant bacterium of the class Ignavibacteria from a well of Yessentuki mineral water deposit.</title>
        <authorList>
            <person name="Podosokorskaya O.A."/>
            <person name="Elcheninov A.G."/>
            <person name="Petrova N.F."/>
            <person name="Zavarzina D.G."/>
            <person name="Kublanov I.V."/>
            <person name="Merkel A.Y."/>
        </authorList>
    </citation>
    <scope>NUCLEOTIDE SEQUENCE</scope>
    <source>
        <strain evidence="4">09-Me</strain>
    </source>
</reference>
<dbReference type="GO" id="GO:0003677">
    <property type="term" value="F:DNA binding"/>
    <property type="evidence" value="ECO:0007669"/>
    <property type="project" value="UniProtKB-UniRule"/>
</dbReference>